<feature type="chain" id="PRO_5035435249" description="EF-hand domain-containing protein" evidence="4">
    <location>
        <begin position="23"/>
        <end position="326"/>
    </location>
</feature>
<dbReference type="PROSITE" id="PS50222">
    <property type="entry name" value="EF_HAND_2"/>
    <property type="match status" value="1"/>
</dbReference>
<comment type="caution">
    <text evidence="6">The sequence shown here is derived from an EMBL/GenBank/DDBJ whole genome shotgun (WGS) entry which is preliminary data.</text>
</comment>
<evidence type="ECO:0000256" key="2">
    <source>
        <dbReference type="ARBA" id="ARBA00022837"/>
    </source>
</evidence>
<dbReference type="SUPFAM" id="SSF47473">
    <property type="entry name" value="EF-hand"/>
    <property type="match status" value="1"/>
</dbReference>
<accession>A0A8K0NMW9</accession>
<dbReference type="PROSITE" id="PS00018">
    <property type="entry name" value="EF_HAND_1"/>
    <property type="match status" value="2"/>
</dbReference>
<evidence type="ECO:0000313" key="6">
    <source>
        <dbReference type="EMBL" id="KAG7529197.1"/>
    </source>
</evidence>
<gene>
    <name evidence="6" type="ORF">FFLO_05751</name>
</gene>
<dbReference type="Gene3D" id="1.10.238.10">
    <property type="entry name" value="EF-hand"/>
    <property type="match status" value="1"/>
</dbReference>
<evidence type="ECO:0000256" key="3">
    <source>
        <dbReference type="SAM" id="MobiDB-lite"/>
    </source>
</evidence>
<organism evidence="6 7">
    <name type="scientific">Filobasidium floriforme</name>
    <dbReference type="NCBI Taxonomy" id="5210"/>
    <lineage>
        <taxon>Eukaryota</taxon>
        <taxon>Fungi</taxon>
        <taxon>Dikarya</taxon>
        <taxon>Basidiomycota</taxon>
        <taxon>Agaricomycotina</taxon>
        <taxon>Tremellomycetes</taxon>
        <taxon>Filobasidiales</taxon>
        <taxon>Filobasidiaceae</taxon>
        <taxon>Filobasidium</taxon>
    </lineage>
</organism>
<feature type="compositionally biased region" description="Basic and acidic residues" evidence="3">
    <location>
        <begin position="270"/>
        <end position="311"/>
    </location>
</feature>
<dbReference type="GO" id="GO:0070062">
    <property type="term" value="C:extracellular exosome"/>
    <property type="evidence" value="ECO:0007669"/>
    <property type="project" value="TreeGrafter"/>
</dbReference>
<dbReference type="InterPro" id="IPR011992">
    <property type="entry name" value="EF-hand-dom_pair"/>
</dbReference>
<evidence type="ECO:0000259" key="5">
    <source>
        <dbReference type="PROSITE" id="PS50222"/>
    </source>
</evidence>
<sequence>MYFHSLTPIVPLLAALAPTTSAHGSHAPPVLNAEGIDDRNYMQKHAQEEHHLTDFDIESFFHLHDLDRDHYLSPSEIEAIYGLHHPLHLSHSQKTNPNNPEYNKPQKDIPDSPAMESKRQIIVAKVLANLDTDKDGRVSIEEFVRGGWEGLPSFVGWGGLGHHYGSEEEYFLHHEELYHNTPETQTDESYTHPEDIEHFAEHEHIEAEEDAREREFEGLPSDASLTGDRIVEDPLDAHAHGSQDDQAPGAQDQDQAAFRRPAGSNQGRPARIERTRPSTEDLGRLAKEAREQGTWGERDMHRPRNDRERMRKGTPYKYKMGRNNEF</sequence>
<reference evidence="6" key="1">
    <citation type="submission" date="2020-04" db="EMBL/GenBank/DDBJ databases">
        <title>Analysis of mating type loci in Filobasidium floriforme.</title>
        <authorList>
            <person name="Nowrousian M."/>
        </authorList>
    </citation>
    <scope>NUCLEOTIDE SEQUENCE</scope>
    <source>
        <strain evidence="6">CBS 6242</strain>
    </source>
</reference>
<evidence type="ECO:0000256" key="4">
    <source>
        <dbReference type="SAM" id="SignalP"/>
    </source>
</evidence>
<dbReference type="Proteomes" id="UP000812966">
    <property type="component" value="Unassembled WGS sequence"/>
</dbReference>
<name>A0A8K0NMW9_9TREE</name>
<dbReference type="InterPro" id="IPR002048">
    <property type="entry name" value="EF_hand_dom"/>
</dbReference>
<feature type="signal peptide" evidence="4">
    <location>
        <begin position="1"/>
        <end position="22"/>
    </location>
</feature>
<dbReference type="PANTHER" id="PTHR19237">
    <property type="entry name" value="NUCLEOBINDIN"/>
    <property type="match status" value="1"/>
</dbReference>
<proteinExistence type="predicted"/>
<evidence type="ECO:0000313" key="7">
    <source>
        <dbReference type="Proteomes" id="UP000812966"/>
    </source>
</evidence>
<dbReference type="InterPro" id="IPR040250">
    <property type="entry name" value="Nucleobindin"/>
</dbReference>
<keyword evidence="7" id="KW-1185">Reference proteome</keyword>
<feature type="compositionally biased region" description="Basic and acidic residues" evidence="3">
    <location>
        <begin position="206"/>
        <end position="217"/>
    </location>
</feature>
<feature type="compositionally biased region" description="Low complexity" evidence="3">
    <location>
        <begin position="244"/>
        <end position="256"/>
    </location>
</feature>
<evidence type="ECO:0000256" key="1">
    <source>
        <dbReference type="ARBA" id="ARBA00022729"/>
    </source>
</evidence>
<feature type="region of interest" description="Disordered" evidence="3">
    <location>
        <begin position="89"/>
        <end position="115"/>
    </location>
</feature>
<feature type="region of interest" description="Disordered" evidence="3">
    <location>
        <begin position="206"/>
        <end position="326"/>
    </location>
</feature>
<protein>
    <recommendedName>
        <fullName evidence="5">EF-hand domain-containing protein</fullName>
    </recommendedName>
</protein>
<dbReference type="InterPro" id="IPR018247">
    <property type="entry name" value="EF_Hand_1_Ca_BS"/>
</dbReference>
<dbReference type="GO" id="GO:0005793">
    <property type="term" value="C:endoplasmic reticulum-Golgi intermediate compartment"/>
    <property type="evidence" value="ECO:0007669"/>
    <property type="project" value="TreeGrafter"/>
</dbReference>
<keyword evidence="2" id="KW-0106">Calcium</keyword>
<feature type="compositionally biased region" description="Basic and acidic residues" evidence="3">
    <location>
        <begin position="229"/>
        <end position="243"/>
    </location>
</feature>
<keyword evidence="1 4" id="KW-0732">Signal</keyword>
<dbReference type="EMBL" id="JABELV010000155">
    <property type="protein sequence ID" value="KAG7529197.1"/>
    <property type="molecule type" value="Genomic_DNA"/>
</dbReference>
<dbReference type="GO" id="GO:0005509">
    <property type="term" value="F:calcium ion binding"/>
    <property type="evidence" value="ECO:0007669"/>
    <property type="project" value="InterPro"/>
</dbReference>
<dbReference type="Pfam" id="PF13499">
    <property type="entry name" value="EF-hand_7"/>
    <property type="match status" value="1"/>
</dbReference>
<dbReference type="AlphaFoldDB" id="A0A8K0NMW9"/>
<feature type="domain" description="EF-hand" evidence="5">
    <location>
        <begin position="52"/>
        <end position="87"/>
    </location>
</feature>
<feature type="compositionally biased region" description="Polar residues" evidence="3">
    <location>
        <begin position="90"/>
        <end position="101"/>
    </location>
</feature>
<dbReference type="PANTHER" id="PTHR19237:SF20">
    <property type="entry name" value="NUCLEOBINDIN 1"/>
    <property type="match status" value="1"/>
</dbReference>